<name>X0TZI6_9ZZZZ</name>
<organism evidence="1">
    <name type="scientific">marine sediment metagenome</name>
    <dbReference type="NCBI Taxonomy" id="412755"/>
    <lineage>
        <taxon>unclassified sequences</taxon>
        <taxon>metagenomes</taxon>
        <taxon>ecological metagenomes</taxon>
    </lineage>
</organism>
<evidence type="ECO:0000313" key="1">
    <source>
        <dbReference type="EMBL" id="GAF93562.1"/>
    </source>
</evidence>
<comment type="caution">
    <text evidence="1">The sequence shown here is derived from an EMBL/GenBank/DDBJ whole genome shotgun (WGS) entry which is preliminary data.</text>
</comment>
<protein>
    <submittedName>
        <fullName evidence="1">Uncharacterized protein</fullName>
    </submittedName>
</protein>
<gene>
    <name evidence="1" type="ORF">S01H1_29873</name>
</gene>
<feature type="non-terminal residue" evidence="1">
    <location>
        <position position="115"/>
    </location>
</feature>
<reference evidence="1" key="1">
    <citation type="journal article" date="2014" name="Front. Microbiol.">
        <title>High frequency of phylogenetically diverse reductive dehalogenase-homologous genes in deep subseafloor sedimentary metagenomes.</title>
        <authorList>
            <person name="Kawai M."/>
            <person name="Futagami T."/>
            <person name="Toyoda A."/>
            <person name="Takaki Y."/>
            <person name="Nishi S."/>
            <person name="Hori S."/>
            <person name="Arai W."/>
            <person name="Tsubouchi T."/>
            <person name="Morono Y."/>
            <person name="Uchiyama I."/>
            <person name="Ito T."/>
            <person name="Fujiyama A."/>
            <person name="Inagaki F."/>
            <person name="Takami H."/>
        </authorList>
    </citation>
    <scope>NUCLEOTIDE SEQUENCE</scope>
    <source>
        <strain evidence="1">Expedition CK06-06</strain>
    </source>
</reference>
<proteinExistence type="predicted"/>
<accession>X0TZI6</accession>
<sequence>MDNHRMPAIEIDTDDEDAIQEDKAVKYLKKNFVFKDFWDYGPTRSILKNEFIHDFKDTVGDQAALFYSIERNQAQCTLSNIFSFDTDGTKGGILESIIYNHIRKDYDLEIFYNNP</sequence>
<dbReference type="AlphaFoldDB" id="X0TZI6"/>
<dbReference type="EMBL" id="BARS01018357">
    <property type="protein sequence ID" value="GAF93562.1"/>
    <property type="molecule type" value="Genomic_DNA"/>
</dbReference>